<evidence type="ECO:0000259" key="10">
    <source>
        <dbReference type="Pfam" id="PF01757"/>
    </source>
</evidence>
<dbReference type="InterPro" id="IPR050879">
    <property type="entry name" value="Acyltransferase_3"/>
</dbReference>
<dbReference type="Pfam" id="PF01757">
    <property type="entry name" value="Acyl_transf_3"/>
    <property type="match status" value="1"/>
</dbReference>
<keyword evidence="4 9" id="KW-0812">Transmembrane</keyword>
<dbReference type="AlphaFoldDB" id="A0A7X2NF33"/>
<feature type="transmembrane region" description="Helical" evidence="9">
    <location>
        <begin position="381"/>
        <end position="401"/>
    </location>
</feature>
<feature type="transmembrane region" description="Helical" evidence="9">
    <location>
        <begin position="283"/>
        <end position="304"/>
    </location>
</feature>
<dbReference type="PANTHER" id="PTHR23028:SF53">
    <property type="entry name" value="ACYL_TRANSF_3 DOMAIN-CONTAINING PROTEIN"/>
    <property type="match status" value="1"/>
</dbReference>
<evidence type="ECO:0000256" key="3">
    <source>
        <dbReference type="ARBA" id="ARBA00022679"/>
    </source>
</evidence>
<evidence type="ECO:0000313" key="11">
    <source>
        <dbReference type="EMBL" id="MSS18928.1"/>
    </source>
</evidence>
<evidence type="ECO:0000256" key="9">
    <source>
        <dbReference type="SAM" id="Phobius"/>
    </source>
</evidence>
<dbReference type="InterPro" id="IPR002656">
    <property type="entry name" value="Acyl_transf_3_dom"/>
</dbReference>
<keyword evidence="6 9" id="KW-0472">Membrane</keyword>
<keyword evidence="12" id="KW-1185">Reference proteome</keyword>
<protein>
    <submittedName>
        <fullName evidence="11">Acetyltransferase</fullName>
    </submittedName>
</protein>
<comment type="caution">
    <text evidence="11">The sequence shown here is derived from an EMBL/GenBank/DDBJ whole genome shotgun (WGS) entry which is preliminary data.</text>
</comment>
<keyword evidence="7" id="KW-0012">Acyltransferase</keyword>
<dbReference type="Proteomes" id="UP000461754">
    <property type="component" value="Unassembled WGS sequence"/>
</dbReference>
<dbReference type="PANTHER" id="PTHR23028">
    <property type="entry name" value="ACETYLTRANSFERASE"/>
    <property type="match status" value="1"/>
</dbReference>
<feature type="transmembrane region" description="Helical" evidence="9">
    <location>
        <begin position="316"/>
        <end position="336"/>
    </location>
</feature>
<organism evidence="11 12">
    <name type="scientific">Pseudoramibacter porci</name>
    <dbReference type="NCBI Taxonomy" id="2606631"/>
    <lineage>
        <taxon>Bacteria</taxon>
        <taxon>Bacillati</taxon>
        <taxon>Bacillota</taxon>
        <taxon>Clostridia</taxon>
        <taxon>Eubacteriales</taxon>
        <taxon>Eubacteriaceae</taxon>
        <taxon>Pseudoramibacter</taxon>
    </lineage>
</organism>
<comment type="subcellular location">
    <subcellularLocation>
        <location evidence="1">Cell membrane</location>
        <topology evidence="1">Multi-pass membrane protein</topology>
    </subcellularLocation>
</comment>
<evidence type="ECO:0000256" key="1">
    <source>
        <dbReference type="ARBA" id="ARBA00004651"/>
    </source>
</evidence>
<keyword evidence="2" id="KW-1003">Cell membrane</keyword>
<evidence type="ECO:0000256" key="2">
    <source>
        <dbReference type="ARBA" id="ARBA00022475"/>
    </source>
</evidence>
<feature type="region of interest" description="Disordered" evidence="8">
    <location>
        <begin position="420"/>
        <end position="448"/>
    </location>
</feature>
<sequence length="626" mass="71017">MQHTNNKTDKTIITHKTQGTHLYGLDGLRALAIFGVTFFHLMPNVFAGGYLGVLLFFIITGFLLAYTTAERDRCGTYTVRRFYGKRAKRLYPELIFVVLFSVGCIRFLVPWAVQGIRMEVASVFLGVNNWWQIAQNADYFTRIASASPFTHLWFLGIEIQYILIWPLLFTGYKKIKNQRSFFAAWSFVFGMSLVSAVWMPLCYNVTHNVTRVYYGTDTRAFALLFGACLGLFKYEKDAARKRRPKPHKAGKTTWTVFLGILVVVLASYVLVKGQLAFVYDGGMALYTLVFGVLLVLVVDEHLLFGRGLDRSAVLSWIGRHSYGLFLWQYPVIFVFNNKTWGHHVWGNIAALVLIVLLSAWSGWLVDFVLKRKWHSGFKTHSLKIAAIVVTCVAAAVCVLGVCTTVTSKNSRAAAQQALKSRLEKNQKQNTQKKGEAPTYPWMDPPKAKQNYRRTGNAAKVSFQNVTIIGDSVTLDATPELKSTFGEVTINAKQSRHIGDELNWVKKRRKGHHLGRTVVIALGTNGELYEKRVEALLKVLGPNRSVFWVNVYGPNLEWTEANNRYLNQLAAKHPNVTVIDWQSELSAHPEWLWEDGIHPNPDGSKAYAETIYQKIHQIQNKQDHMNK</sequence>
<feature type="transmembrane region" description="Helical" evidence="9">
    <location>
        <begin position="348"/>
        <end position="369"/>
    </location>
</feature>
<evidence type="ECO:0000256" key="4">
    <source>
        <dbReference type="ARBA" id="ARBA00022692"/>
    </source>
</evidence>
<feature type="transmembrane region" description="Helical" evidence="9">
    <location>
        <begin position="47"/>
        <end position="69"/>
    </location>
</feature>
<gene>
    <name evidence="11" type="ORF">FYJ52_00640</name>
</gene>
<feature type="transmembrane region" description="Helical" evidence="9">
    <location>
        <begin position="151"/>
        <end position="169"/>
    </location>
</feature>
<proteinExistence type="predicted"/>
<dbReference type="GO" id="GO:0005886">
    <property type="term" value="C:plasma membrane"/>
    <property type="evidence" value="ECO:0007669"/>
    <property type="project" value="UniProtKB-SubCell"/>
</dbReference>
<feature type="transmembrane region" description="Helical" evidence="9">
    <location>
        <begin position="213"/>
        <end position="232"/>
    </location>
</feature>
<name>A0A7X2NF33_9FIRM</name>
<evidence type="ECO:0000256" key="7">
    <source>
        <dbReference type="ARBA" id="ARBA00023315"/>
    </source>
</evidence>
<evidence type="ECO:0000256" key="8">
    <source>
        <dbReference type="SAM" id="MobiDB-lite"/>
    </source>
</evidence>
<dbReference type="GO" id="GO:0016747">
    <property type="term" value="F:acyltransferase activity, transferring groups other than amino-acyl groups"/>
    <property type="evidence" value="ECO:0007669"/>
    <property type="project" value="InterPro"/>
</dbReference>
<feature type="transmembrane region" description="Helical" evidence="9">
    <location>
        <begin position="181"/>
        <end position="201"/>
    </location>
</feature>
<feature type="transmembrane region" description="Helical" evidence="9">
    <location>
        <begin position="90"/>
        <end position="109"/>
    </location>
</feature>
<reference evidence="11 12" key="1">
    <citation type="submission" date="2019-08" db="EMBL/GenBank/DDBJ databases">
        <title>In-depth cultivation of the pig gut microbiome towards novel bacterial diversity and tailored functional studies.</title>
        <authorList>
            <person name="Wylensek D."/>
            <person name="Hitch T.C.A."/>
            <person name="Clavel T."/>
        </authorList>
    </citation>
    <scope>NUCLEOTIDE SEQUENCE [LARGE SCALE GENOMIC DNA]</scope>
    <source>
        <strain evidence="11 12">RF-744-FAT-4</strain>
    </source>
</reference>
<accession>A0A7X2NF33</accession>
<feature type="domain" description="Acyltransferase 3" evidence="10">
    <location>
        <begin position="23"/>
        <end position="364"/>
    </location>
</feature>
<keyword evidence="3 11" id="KW-0808">Transferase</keyword>
<dbReference type="SUPFAM" id="SSF52266">
    <property type="entry name" value="SGNH hydrolase"/>
    <property type="match status" value="1"/>
</dbReference>
<feature type="transmembrane region" description="Helical" evidence="9">
    <location>
        <begin position="253"/>
        <end position="271"/>
    </location>
</feature>
<evidence type="ECO:0000256" key="6">
    <source>
        <dbReference type="ARBA" id="ARBA00023136"/>
    </source>
</evidence>
<feature type="transmembrane region" description="Helical" evidence="9">
    <location>
        <begin position="21"/>
        <end position="41"/>
    </location>
</feature>
<dbReference type="GO" id="GO:0009103">
    <property type="term" value="P:lipopolysaccharide biosynthetic process"/>
    <property type="evidence" value="ECO:0007669"/>
    <property type="project" value="TreeGrafter"/>
</dbReference>
<dbReference type="EMBL" id="VUMO01000001">
    <property type="protein sequence ID" value="MSS18928.1"/>
    <property type="molecule type" value="Genomic_DNA"/>
</dbReference>
<dbReference type="Gene3D" id="3.40.50.1110">
    <property type="entry name" value="SGNH hydrolase"/>
    <property type="match status" value="1"/>
</dbReference>
<dbReference type="InterPro" id="IPR036514">
    <property type="entry name" value="SGNH_hydro_sf"/>
</dbReference>
<evidence type="ECO:0000313" key="12">
    <source>
        <dbReference type="Proteomes" id="UP000461754"/>
    </source>
</evidence>
<evidence type="ECO:0000256" key="5">
    <source>
        <dbReference type="ARBA" id="ARBA00022989"/>
    </source>
</evidence>
<dbReference type="CDD" id="cd01840">
    <property type="entry name" value="SGNH_hydrolase_yrhL_like"/>
    <property type="match status" value="1"/>
</dbReference>
<keyword evidence="5 9" id="KW-1133">Transmembrane helix</keyword>